<reference evidence="1" key="1">
    <citation type="journal article" date="2014" name="Front. Microbiol.">
        <title>High frequency of phylogenetically diverse reductive dehalogenase-homologous genes in deep subseafloor sedimentary metagenomes.</title>
        <authorList>
            <person name="Kawai M."/>
            <person name="Futagami T."/>
            <person name="Toyoda A."/>
            <person name="Takaki Y."/>
            <person name="Nishi S."/>
            <person name="Hori S."/>
            <person name="Arai W."/>
            <person name="Tsubouchi T."/>
            <person name="Morono Y."/>
            <person name="Uchiyama I."/>
            <person name="Ito T."/>
            <person name="Fujiyama A."/>
            <person name="Inagaki F."/>
            <person name="Takami H."/>
        </authorList>
    </citation>
    <scope>NUCLEOTIDE SEQUENCE</scope>
    <source>
        <strain evidence="1">Expedition CK06-06</strain>
    </source>
</reference>
<dbReference type="EMBL" id="BARU01011308">
    <property type="protein sequence ID" value="GAH43654.1"/>
    <property type="molecule type" value="Genomic_DNA"/>
</dbReference>
<feature type="non-terminal residue" evidence="1">
    <location>
        <position position="1"/>
    </location>
</feature>
<dbReference type="AlphaFoldDB" id="X1GPW6"/>
<gene>
    <name evidence="1" type="ORF">S03H2_21282</name>
</gene>
<accession>X1GPW6</accession>
<dbReference type="InterPro" id="IPR036866">
    <property type="entry name" value="RibonucZ/Hydroxyglut_hydro"/>
</dbReference>
<name>X1GPW6_9ZZZZ</name>
<sequence length="57" mass="6169">NPVQISRIIKGLKELGVVKVAPCHCSGDIARNLFKKAYGNNFILSGAGKKIKIKNAF</sequence>
<evidence type="ECO:0008006" key="2">
    <source>
        <dbReference type="Google" id="ProtNLM"/>
    </source>
</evidence>
<evidence type="ECO:0000313" key="1">
    <source>
        <dbReference type="EMBL" id="GAH43654.1"/>
    </source>
</evidence>
<comment type="caution">
    <text evidence="1">The sequence shown here is derived from an EMBL/GenBank/DDBJ whole genome shotgun (WGS) entry which is preliminary data.</text>
</comment>
<organism evidence="1">
    <name type="scientific">marine sediment metagenome</name>
    <dbReference type="NCBI Taxonomy" id="412755"/>
    <lineage>
        <taxon>unclassified sequences</taxon>
        <taxon>metagenomes</taxon>
        <taxon>ecological metagenomes</taxon>
    </lineage>
</organism>
<protein>
    <recommendedName>
        <fullName evidence="2">MBL fold metallo-hydrolase</fullName>
    </recommendedName>
</protein>
<proteinExistence type="predicted"/>
<dbReference type="Gene3D" id="3.60.15.10">
    <property type="entry name" value="Ribonuclease Z/Hydroxyacylglutathione hydrolase-like"/>
    <property type="match status" value="1"/>
</dbReference>